<accession>A0A1G4MDG3</accession>
<dbReference type="Proteomes" id="UP000190831">
    <property type="component" value="Chromosome E"/>
</dbReference>
<dbReference type="Pfam" id="PF02602">
    <property type="entry name" value="HEM4"/>
    <property type="match status" value="1"/>
</dbReference>
<dbReference type="PANTHER" id="PTHR12390:SF0">
    <property type="entry name" value="UROPORPHYRINOGEN-III SYNTHASE"/>
    <property type="match status" value="1"/>
</dbReference>
<dbReference type="InterPro" id="IPR039793">
    <property type="entry name" value="UROS/Hem4"/>
</dbReference>
<dbReference type="CDD" id="cd06578">
    <property type="entry name" value="HemD"/>
    <property type="match status" value="1"/>
</dbReference>
<proteinExistence type="predicted"/>
<evidence type="ECO:0000313" key="3">
    <source>
        <dbReference type="Proteomes" id="UP000190831"/>
    </source>
</evidence>
<keyword evidence="3" id="KW-1185">Reference proteome</keyword>
<feature type="domain" description="Tetrapyrrole biosynthesis uroporphyrinogen III synthase" evidence="1">
    <location>
        <begin position="16"/>
        <end position="249"/>
    </location>
</feature>
<name>A0A1G4MDG3_LACFM</name>
<dbReference type="AlphaFoldDB" id="A0A1G4MDG3"/>
<dbReference type="UniPathway" id="UPA00251">
    <property type="reaction ID" value="UER00320"/>
</dbReference>
<dbReference type="OrthoDB" id="5595751at2759"/>
<reference evidence="3" key="1">
    <citation type="submission" date="2016-03" db="EMBL/GenBank/DDBJ databases">
        <authorList>
            <person name="Devillers H."/>
        </authorList>
    </citation>
    <scope>NUCLEOTIDE SEQUENCE [LARGE SCALE GENOMIC DNA]</scope>
</reference>
<evidence type="ECO:0000313" key="2">
    <source>
        <dbReference type="EMBL" id="SCW01738.1"/>
    </source>
</evidence>
<sequence>MTRVLLLKNRTTPDDAYEQNFLSKEFDPVFIPLIKHTHLPAQALQLFQNDEYLSSLQNIIITSQRTVECLNESIMPLLSEKQLFELRNKTVYTVGPATQVFLQRCGFTDVRGGPDAGNGDILASLIISELFGSGNSNSLEYPELLFLVGETRRDIIPKKLNEAGLKVQEIVTYKTESLSDNLGRFKFYCTPFCWVVFFSSQGTEEIVKYLKNHPDSKIASIGPTTDRYLLTKGLKSNLVSSKPEPLSLINAMIDFKDTHNDT</sequence>
<dbReference type="SUPFAM" id="SSF69618">
    <property type="entry name" value="HemD-like"/>
    <property type="match status" value="1"/>
</dbReference>
<dbReference type="OMA" id="IHGADTG"/>
<dbReference type="InterPro" id="IPR003754">
    <property type="entry name" value="4pyrrol_synth_uPrphyn_synth"/>
</dbReference>
<dbReference type="EMBL" id="LT598488">
    <property type="protein sequence ID" value="SCW01738.1"/>
    <property type="molecule type" value="Genomic_DNA"/>
</dbReference>
<dbReference type="GO" id="GO:0006780">
    <property type="term" value="P:uroporphyrinogen III biosynthetic process"/>
    <property type="evidence" value="ECO:0007669"/>
    <property type="project" value="InterPro"/>
</dbReference>
<dbReference type="GO" id="GO:0006782">
    <property type="term" value="P:protoporphyrinogen IX biosynthetic process"/>
    <property type="evidence" value="ECO:0007669"/>
    <property type="project" value="UniProtKB-UniPathway"/>
</dbReference>
<evidence type="ECO:0000259" key="1">
    <source>
        <dbReference type="Pfam" id="PF02602"/>
    </source>
</evidence>
<dbReference type="GO" id="GO:0004852">
    <property type="term" value="F:uroporphyrinogen-III synthase activity"/>
    <property type="evidence" value="ECO:0007669"/>
    <property type="project" value="InterPro"/>
</dbReference>
<dbReference type="STRING" id="4955.A0A1G4MDG3"/>
<dbReference type="Gene3D" id="3.40.50.10090">
    <property type="match status" value="2"/>
</dbReference>
<gene>
    <name evidence="2" type="ORF">LAFE_0E06172G</name>
</gene>
<dbReference type="GO" id="GO:0005829">
    <property type="term" value="C:cytosol"/>
    <property type="evidence" value="ECO:0007669"/>
    <property type="project" value="TreeGrafter"/>
</dbReference>
<protein>
    <submittedName>
        <fullName evidence="2">LAFE_0E06172g1_1</fullName>
    </submittedName>
</protein>
<dbReference type="PANTHER" id="PTHR12390">
    <property type="entry name" value="UROPORPHYRINOGEN III SYNTHASE"/>
    <property type="match status" value="1"/>
</dbReference>
<organism evidence="2 3">
    <name type="scientific">Lachancea fermentati</name>
    <name type="common">Zygosaccharomyces fermentati</name>
    <dbReference type="NCBI Taxonomy" id="4955"/>
    <lineage>
        <taxon>Eukaryota</taxon>
        <taxon>Fungi</taxon>
        <taxon>Dikarya</taxon>
        <taxon>Ascomycota</taxon>
        <taxon>Saccharomycotina</taxon>
        <taxon>Saccharomycetes</taxon>
        <taxon>Saccharomycetales</taxon>
        <taxon>Saccharomycetaceae</taxon>
        <taxon>Lachancea</taxon>
    </lineage>
</organism>
<dbReference type="InterPro" id="IPR036108">
    <property type="entry name" value="4pyrrol_syn_uPrphyn_synt_sf"/>
</dbReference>